<dbReference type="SUPFAM" id="SSF52266">
    <property type="entry name" value="SGNH hydrolase"/>
    <property type="match status" value="1"/>
</dbReference>
<comment type="caution">
    <text evidence="2">The sequence shown here is derived from an EMBL/GenBank/DDBJ whole genome shotgun (WGS) entry which is preliminary data.</text>
</comment>
<dbReference type="AlphaFoldDB" id="A0A2G4F003"/>
<sequence length="320" mass="36785">MRDQEILLIATSVILTLIFTNLSLFLKSFSSTPFASPEIKQAARQIEMDVFRKSEQDFWSKIKDIDFDKTPSKSAKTEQKPAIKAKKATVKPAKKTIAAKPKLTRPYRKFLFVGDSVMLDLGTQLQYTLKEKYKITDTKLDYKVSSGLNRIDYYDWYARTRELINDYQPDVIIVLFGGNDTQDINDYQGKYRAIMTKEWQKAYQERVNKYAELLKYSSVQKVYWVGQSISNKSFYLNQFPIMNDIYKKASKISGRIQFISTWETFAEGGQFTPVVADKSGKRGYVKVNDGLHFTSHGAQIISDLIVDKMAADKVLKVPND</sequence>
<feature type="transmembrane region" description="Helical" evidence="1">
    <location>
        <begin position="6"/>
        <end position="26"/>
    </location>
</feature>
<dbReference type="InterPro" id="IPR007407">
    <property type="entry name" value="DUF459"/>
</dbReference>
<name>A0A2G4F003_9CYAN</name>
<keyword evidence="1" id="KW-0472">Membrane</keyword>
<accession>A0A2G4F003</accession>
<protein>
    <submittedName>
        <fullName evidence="2">DUF459 domain-containing protein</fullName>
    </submittedName>
</protein>
<dbReference type="EMBL" id="NXIB02000066">
    <property type="protein sequence ID" value="PHX55084.1"/>
    <property type="molecule type" value="Genomic_DNA"/>
</dbReference>
<reference evidence="2" key="1">
    <citation type="submission" date="2017-10" db="EMBL/GenBank/DDBJ databases">
        <title>Draft genome sequence of the planktic cyanobacteria Tychonema bourrellyi isolated from alpine lentic freshwater.</title>
        <authorList>
            <person name="Tett A."/>
            <person name="Armanini F."/>
            <person name="Asnicar F."/>
            <person name="Boscaini A."/>
            <person name="Pasolli E."/>
            <person name="Zolfo M."/>
            <person name="Donati C."/>
            <person name="Salmaso N."/>
            <person name="Segata N."/>
        </authorList>
    </citation>
    <scope>NUCLEOTIDE SEQUENCE</scope>
    <source>
        <strain evidence="2">FEM_GT703</strain>
    </source>
</reference>
<keyword evidence="1" id="KW-1133">Transmembrane helix</keyword>
<dbReference type="InterPro" id="IPR036514">
    <property type="entry name" value="SGNH_hydro_sf"/>
</dbReference>
<keyword evidence="1" id="KW-0812">Transmembrane</keyword>
<evidence type="ECO:0000313" key="3">
    <source>
        <dbReference type="Proteomes" id="UP000226442"/>
    </source>
</evidence>
<evidence type="ECO:0000256" key="1">
    <source>
        <dbReference type="SAM" id="Phobius"/>
    </source>
</evidence>
<dbReference type="OrthoDB" id="445620at2"/>
<dbReference type="Gene3D" id="3.40.50.1110">
    <property type="entry name" value="SGNH hydrolase"/>
    <property type="match status" value="1"/>
</dbReference>
<dbReference type="Proteomes" id="UP000226442">
    <property type="component" value="Unassembled WGS sequence"/>
</dbReference>
<proteinExistence type="predicted"/>
<evidence type="ECO:0000313" key="2">
    <source>
        <dbReference type="EMBL" id="PHX55084.1"/>
    </source>
</evidence>
<keyword evidence="3" id="KW-1185">Reference proteome</keyword>
<organism evidence="2 3">
    <name type="scientific">Tychonema bourrellyi FEM_GT703</name>
    <dbReference type="NCBI Taxonomy" id="2040638"/>
    <lineage>
        <taxon>Bacteria</taxon>
        <taxon>Bacillati</taxon>
        <taxon>Cyanobacteriota</taxon>
        <taxon>Cyanophyceae</taxon>
        <taxon>Oscillatoriophycideae</taxon>
        <taxon>Oscillatoriales</taxon>
        <taxon>Microcoleaceae</taxon>
        <taxon>Tychonema</taxon>
    </lineage>
</organism>
<dbReference type="RefSeq" id="WP_096829043.1">
    <property type="nucleotide sequence ID" value="NZ_NXIB02000066.1"/>
</dbReference>
<gene>
    <name evidence="2" type="ORF">CP500_012740</name>
</gene>
<dbReference type="Pfam" id="PF04311">
    <property type="entry name" value="DUF459"/>
    <property type="match status" value="1"/>
</dbReference>